<evidence type="ECO:0000259" key="5">
    <source>
        <dbReference type="Pfam" id="PF21212"/>
    </source>
</evidence>
<feature type="domain" description="O-methyltransferase C-terminal" evidence="4">
    <location>
        <begin position="188"/>
        <end position="342"/>
    </location>
</feature>
<gene>
    <name evidence="6" type="ORF">FYJ29_07650</name>
</gene>
<proteinExistence type="predicted"/>
<evidence type="ECO:0000256" key="2">
    <source>
        <dbReference type="ARBA" id="ARBA00022679"/>
    </source>
</evidence>
<dbReference type="GO" id="GO:0008171">
    <property type="term" value="F:O-methyltransferase activity"/>
    <property type="evidence" value="ECO:0007669"/>
    <property type="project" value="InterPro"/>
</dbReference>
<dbReference type="InterPro" id="IPR016461">
    <property type="entry name" value="COMT-like"/>
</dbReference>
<dbReference type="GO" id="GO:0032259">
    <property type="term" value="P:methylation"/>
    <property type="evidence" value="ECO:0007669"/>
    <property type="project" value="UniProtKB-KW"/>
</dbReference>
<evidence type="ECO:0000259" key="4">
    <source>
        <dbReference type="Pfam" id="PF00891"/>
    </source>
</evidence>
<evidence type="ECO:0000313" key="6">
    <source>
        <dbReference type="EMBL" id="MSS17629.1"/>
    </source>
</evidence>
<dbReference type="Pfam" id="PF00891">
    <property type="entry name" value="Methyltransf_2"/>
    <property type="match status" value="1"/>
</dbReference>
<dbReference type="SUPFAM" id="SSF46785">
    <property type="entry name" value="Winged helix' DNA-binding domain"/>
    <property type="match status" value="1"/>
</dbReference>
<dbReference type="EMBL" id="VULT01000010">
    <property type="protein sequence ID" value="MSS17629.1"/>
    <property type="molecule type" value="Genomic_DNA"/>
</dbReference>
<dbReference type="SUPFAM" id="SSF53335">
    <property type="entry name" value="S-adenosyl-L-methionine-dependent methyltransferases"/>
    <property type="match status" value="1"/>
</dbReference>
<keyword evidence="7" id="KW-1185">Reference proteome</keyword>
<keyword evidence="1 6" id="KW-0489">Methyltransferase</keyword>
<evidence type="ECO:0000256" key="3">
    <source>
        <dbReference type="ARBA" id="ARBA00022691"/>
    </source>
</evidence>
<comment type="caution">
    <text evidence="6">The sequence shown here is derived from an EMBL/GenBank/DDBJ whole genome shotgun (WGS) entry which is preliminary data.</text>
</comment>
<protein>
    <submittedName>
        <fullName evidence="6">Methyltransferase domain-containing protein</fullName>
    </submittedName>
</protein>
<dbReference type="PANTHER" id="PTHR43712:SF2">
    <property type="entry name" value="O-METHYLTRANSFERASE CICE"/>
    <property type="match status" value="1"/>
</dbReference>
<organism evidence="6 7">
    <name type="scientific">Sodaliphilus pleomorphus</name>
    <dbReference type="NCBI Taxonomy" id="2606626"/>
    <lineage>
        <taxon>Bacteria</taxon>
        <taxon>Pseudomonadati</taxon>
        <taxon>Bacteroidota</taxon>
        <taxon>Bacteroidia</taxon>
        <taxon>Bacteroidales</taxon>
        <taxon>Muribaculaceae</taxon>
        <taxon>Sodaliphilus</taxon>
    </lineage>
</organism>
<accession>A0A6L5XB10</accession>
<dbReference type="InterPro" id="IPR001077">
    <property type="entry name" value="COMT_C"/>
</dbReference>
<evidence type="ECO:0000256" key="1">
    <source>
        <dbReference type="ARBA" id="ARBA00022603"/>
    </source>
</evidence>
<dbReference type="Gene3D" id="3.40.50.150">
    <property type="entry name" value="Vaccinia Virus protein VP39"/>
    <property type="match status" value="1"/>
</dbReference>
<dbReference type="InterPro" id="IPR036388">
    <property type="entry name" value="WH-like_DNA-bd_sf"/>
</dbReference>
<name>A0A6L5XB10_9BACT</name>
<dbReference type="Pfam" id="PF21212">
    <property type="entry name" value="Dimerisation2-like_dom"/>
    <property type="match status" value="1"/>
</dbReference>
<dbReference type="PANTHER" id="PTHR43712">
    <property type="entry name" value="PUTATIVE (AFU_ORTHOLOGUE AFUA_4G14580)-RELATED"/>
    <property type="match status" value="1"/>
</dbReference>
<evidence type="ECO:0000313" key="7">
    <source>
        <dbReference type="Proteomes" id="UP000483362"/>
    </source>
</evidence>
<keyword evidence="3" id="KW-0949">S-adenosyl-L-methionine</keyword>
<dbReference type="PROSITE" id="PS51683">
    <property type="entry name" value="SAM_OMT_II"/>
    <property type="match status" value="1"/>
</dbReference>
<dbReference type="Gene3D" id="1.10.10.10">
    <property type="entry name" value="Winged helix-like DNA-binding domain superfamily/Winged helix DNA-binding domain"/>
    <property type="match status" value="1"/>
</dbReference>
<dbReference type="InterPro" id="IPR036390">
    <property type="entry name" value="WH_DNA-bd_sf"/>
</dbReference>
<dbReference type="PIRSF" id="PIRSF005739">
    <property type="entry name" value="O-mtase"/>
    <property type="match status" value="1"/>
</dbReference>
<feature type="domain" description="BVU-1015-like N-terminal dimerisation-like" evidence="5">
    <location>
        <begin position="21"/>
        <end position="90"/>
    </location>
</feature>
<dbReference type="InterPro" id="IPR049480">
    <property type="entry name" value="BVU_1015-like_N"/>
</dbReference>
<dbReference type="RefSeq" id="WP_154328535.1">
    <property type="nucleotide sequence ID" value="NZ_CP045696.1"/>
</dbReference>
<dbReference type="InterPro" id="IPR029063">
    <property type="entry name" value="SAM-dependent_MTases_sf"/>
</dbReference>
<keyword evidence="2 6" id="KW-0808">Transferase</keyword>
<dbReference type="Gene3D" id="1.20.58.1390">
    <property type="match status" value="1"/>
</dbReference>
<dbReference type="AlphaFoldDB" id="A0A6L5XB10"/>
<sequence length="364" mass="40834">MNLSPALDCYTREQLSARDAQRMAEFIAFGPIVFQVSRLMLKLGILQLLRDSDTGLTIDEIAAAKGMTHYAVQVLVEASLTIGTVLVDKDSNRFRLAKTGWFLINDPATRVNIDFNNDVNYEGMFRLEQALNEGKPAGLKALGNWPTIYEGLSQLPRHARQSWLAFDHFYSDSAFDEALNIVFERKPKTLCDVGGNTGRWAVRCLKHDPAINVTVLDLPQQIEMMREATQGLAEASRLHGHGIDLLDPEAQFPTEPHFDAVWMSQFLDCFAEDQIVSILGRAAKVMDEHSRLYIMETLWDRQRYEPAAFCLTQVSLYFTAMANGNSKMMHSDDLARLIGQAGLKIEDVHDNLGQGHSIVVCSKP</sequence>
<dbReference type="Proteomes" id="UP000483362">
    <property type="component" value="Unassembled WGS sequence"/>
</dbReference>
<reference evidence="6 7" key="1">
    <citation type="submission" date="2019-08" db="EMBL/GenBank/DDBJ databases">
        <title>In-depth cultivation of the pig gut microbiome towards novel bacterial diversity and tailored functional studies.</title>
        <authorList>
            <person name="Wylensek D."/>
            <person name="Hitch T.C.A."/>
            <person name="Clavel T."/>
        </authorList>
    </citation>
    <scope>NUCLEOTIDE SEQUENCE [LARGE SCALE GENOMIC DNA]</scope>
    <source>
        <strain evidence="6 7">Oil-RF-744-WCA-WT-10</strain>
    </source>
</reference>